<organism evidence="3 4">
    <name type="scientific">Flaviaesturariibacter flavus</name>
    <dbReference type="NCBI Taxonomy" id="2502780"/>
    <lineage>
        <taxon>Bacteria</taxon>
        <taxon>Pseudomonadati</taxon>
        <taxon>Bacteroidota</taxon>
        <taxon>Chitinophagia</taxon>
        <taxon>Chitinophagales</taxon>
        <taxon>Chitinophagaceae</taxon>
        <taxon>Flaviaestuariibacter</taxon>
    </lineage>
</organism>
<evidence type="ECO:0000256" key="1">
    <source>
        <dbReference type="SAM" id="MobiDB-lite"/>
    </source>
</evidence>
<feature type="compositionally biased region" description="Basic and acidic residues" evidence="1">
    <location>
        <begin position="85"/>
        <end position="123"/>
    </location>
</feature>
<proteinExistence type="predicted"/>
<feature type="compositionally biased region" description="Basic and acidic residues" evidence="1">
    <location>
        <begin position="23"/>
        <end position="37"/>
    </location>
</feature>
<evidence type="ECO:0000256" key="2">
    <source>
        <dbReference type="SAM" id="SignalP"/>
    </source>
</evidence>
<keyword evidence="2" id="KW-0732">Signal</keyword>
<dbReference type="EMBL" id="SJZI01000046">
    <property type="protein sequence ID" value="TCJ13343.1"/>
    <property type="molecule type" value="Genomic_DNA"/>
</dbReference>
<accession>A0A4R1B986</accession>
<dbReference type="AlphaFoldDB" id="A0A4R1B986"/>
<dbReference type="RefSeq" id="WP_131449999.1">
    <property type="nucleotide sequence ID" value="NZ_SJZI01000046.1"/>
</dbReference>
<sequence length="223" mass="25673">MKRMITSALAILLLAGAAQAQGRGKEAKQERRNDMKELNLSNDQKTKLKDIHTREKAEMDALRNNTALTDEQRKTQRRQIHEKYVAERKSLLTPEQQKKAADFREEWKDRRGAGGPGDRDTIRRHGGPGGEYGKHGEGFGKMQQELNLTAAQQEKMKSIRQDYKGRLDALRNNTAISQEEKRKQQHELMKAQMEQMKSVLTPEQQQKMQQLRKGGRKKNANVK</sequence>
<feature type="compositionally biased region" description="Basic and acidic residues" evidence="1">
    <location>
        <begin position="178"/>
        <end position="189"/>
    </location>
</feature>
<keyword evidence="4" id="KW-1185">Reference proteome</keyword>
<feature type="compositionally biased region" description="Basic residues" evidence="1">
    <location>
        <begin position="213"/>
        <end position="223"/>
    </location>
</feature>
<gene>
    <name evidence="3" type="ORF">EPD60_13210</name>
</gene>
<evidence type="ECO:0000313" key="3">
    <source>
        <dbReference type="EMBL" id="TCJ13343.1"/>
    </source>
</evidence>
<comment type="caution">
    <text evidence="3">The sequence shown here is derived from an EMBL/GenBank/DDBJ whole genome shotgun (WGS) entry which is preliminary data.</text>
</comment>
<dbReference type="OrthoDB" id="675947at2"/>
<feature type="compositionally biased region" description="Basic and acidic residues" evidence="1">
    <location>
        <begin position="154"/>
        <end position="169"/>
    </location>
</feature>
<feature type="region of interest" description="Disordered" evidence="1">
    <location>
        <begin position="85"/>
        <end position="223"/>
    </location>
</feature>
<dbReference type="Proteomes" id="UP000295334">
    <property type="component" value="Unassembled WGS sequence"/>
</dbReference>
<reference evidence="3 4" key="1">
    <citation type="submission" date="2019-03" db="EMBL/GenBank/DDBJ databases">
        <authorList>
            <person name="Kim M.K.M."/>
        </authorList>
    </citation>
    <scope>NUCLEOTIDE SEQUENCE [LARGE SCALE GENOMIC DNA]</scope>
    <source>
        <strain evidence="3 4">17J68-12</strain>
    </source>
</reference>
<feature type="region of interest" description="Disordered" evidence="1">
    <location>
        <begin position="20"/>
        <end position="50"/>
    </location>
</feature>
<feature type="signal peptide" evidence="2">
    <location>
        <begin position="1"/>
        <end position="20"/>
    </location>
</feature>
<evidence type="ECO:0000313" key="4">
    <source>
        <dbReference type="Proteomes" id="UP000295334"/>
    </source>
</evidence>
<protein>
    <recommendedName>
        <fullName evidence="5">DUF4890 domain-containing protein</fullName>
    </recommendedName>
</protein>
<name>A0A4R1B986_9BACT</name>
<feature type="chain" id="PRO_5020894712" description="DUF4890 domain-containing protein" evidence="2">
    <location>
        <begin position="21"/>
        <end position="223"/>
    </location>
</feature>
<evidence type="ECO:0008006" key="5">
    <source>
        <dbReference type="Google" id="ProtNLM"/>
    </source>
</evidence>